<protein>
    <submittedName>
        <fullName evidence="1">Coenzyme PQQ synthesis protein D (PqqD)</fullName>
    </submittedName>
</protein>
<evidence type="ECO:0000313" key="1">
    <source>
        <dbReference type="EMBL" id="SCG18981.1"/>
    </source>
</evidence>
<dbReference type="InterPro" id="IPR008792">
    <property type="entry name" value="PQQD"/>
</dbReference>
<dbReference type="EMBL" id="LT607733">
    <property type="protein sequence ID" value="SCG18981.1"/>
    <property type="molecule type" value="Genomic_DNA"/>
</dbReference>
<evidence type="ECO:0000313" key="2">
    <source>
        <dbReference type="Proteomes" id="UP000198251"/>
    </source>
</evidence>
<proteinExistence type="predicted"/>
<dbReference type="Pfam" id="PF05402">
    <property type="entry name" value="PqqD"/>
    <property type="match status" value="1"/>
</dbReference>
<dbReference type="Proteomes" id="UP000198251">
    <property type="component" value="Chromosome I"/>
</dbReference>
<organism evidence="1 2">
    <name type="scientific">Micromonospora echinofusca</name>
    <dbReference type="NCBI Taxonomy" id="47858"/>
    <lineage>
        <taxon>Bacteria</taxon>
        <taxon>Bacillati</taxon>
        <taxon>Actinomycetota</taxon>
        <taxon>Actinomycetes</taxon>
        <taxon>Micromonosporales</taxon>
        <taxon>Micromonosporaceae</taxon>
        <taxon>Micromonospora</taxon>
    </lineage>
</organism>
<accession>A0A1C5GGN2</accession>
<dbReference type="RefSeq" id="WP_089002510.1">
    <property type="nucleotide sequence ID" value="NZ_JBFAAC010000007.1"/>
</dbReference>
<dbReference type="Gene3D" id="1.10.10.1150">
    <property type="entry name" value="Coenzyme PQQ synthesis protein D (PqqD)"/>
    <property type="match status" value="1"/>
</dbReference>
<sequence length="93" mass="10053">MSLHISDAVIWNEMGDGVSLYHVETGEFRSLNDTAAKIWVLLSDDGDPEAVKTKLSLLYGAGNAAIGARIRADVDAFLDTMVERGMLVETVQA</sequence>
<dbReference type="AlphaFoldDB" id="A0A1C5GGN2"/>
<dbReference type="InterPro" id="IPR041881">
    <property type="entry name" value="PqqD_sf"/>
</dbReference>
<name>A0A1C5GGN2_MICEH</name>
<keyword evidence="2" id="KW-1185">Reference proteome</keyword>
<gene>
    <name evidence="1" type="ORF">GA0070610_5338</name>
</gene>
<reference evidence="1 2" key="1">
    <citation type="submission" date="2016-06" db="EMBL/GenBank/DDBJ databases">
        <authorList>
            <person name="Kjaerup R.B."/>
            <person name="Dalgaard T.S."/>
            <person name="Juul-Madsen H.R."/>
        </authorList>
    </citation>
    <scope>NUCLEOTIDE SEQUENCE [LARGE SCALE GENOMIC DNA]</scope>
    <source>
        <strain evidence="1 2">DSM 43913</strain>
    </source>
</reference>
<dbReference type="GeneID" id="95805000"/>